<organism evidence="3 4">
    <name type="scientific">Lipomyces tetrasporus</name>
    <dbReference type="NCBI Taxonomy" id="54092"/>
    <lineage>
        <taxon>Eukaryota</taxon>
        <taxon>Fungi</taxon>
        <taxon>Dikarya</taxon>
        <taxon>Ascomycota</taxon>
        <taxon>Saccharomycotina</taxon>
        <taxon>Lipomycetes</taxon>
        <taxon>Lipomycetales</taxon>
        <taxon>Lipomycetaceae</taxon>
        <taxon>Lipomyces</taxon>
    </lineage>
</organism>
<dbReference type="EMBL" id="JARPMG010000005">
    <property type="protein sequence ID" value="KAJ8100582.1"/>
    <property type="molecule type" value="Genomic_DNA"/>
</dbReference>
<dbReference type="PANTHER" id="PTHR28229:SF1">
    <property type="entry name" value="TRANSLOCATION PROTEIN SEC66"/>
    <property type="match status" value="1"/>
</dbReference>
<feature type="transmembrane region" description="Helical" evidence="2">
    <location>
        <begin position="6"/>
        <end position="27"/>
    </location>
</feature>
<gene>
    <name evidence="3" type="ORF">POJ06DRAFT_107644</name>
</gene>
<sequence>MGKVSLYAPIAYLVLLISSLALFSTIYRRRKVRRLIGLKPWFEEHDARDIYLSLKAQTSPKVPEKMLKAALLRRATEDVRRIMSLQESKPALAELHQRGAVGDEIWTRFLAAEKVMDAEVMECAGEANAIKPGWAQTLFPSAAEIVHNSRIRDHLTEVPELQKAEREKWEKEREKVVSELEKENDSSVIAETETKKTNKKKK</sequence>
<keyword evidence="4" id="KW-1185">Reference proteome</keyword>
<protein>
    <submittedName>
        <fullName evidence="3">Sec62/63 complex, subunit Sec66</fullName>
    </submittedName>
</protein>
<reference evidence="3" key="1">
    <citation type="submission" date="2023-03" db="EMBL/GenBank/DDBJ databases">
        <title>Near-Complete genome sequence of Lipomyces tetrasporous NRRL Y-64009, an oleaginous yeast capable of growing on lignocellulosic hydrolysates.</title>
        <authorList>
            <consortium name="Lawrence Berkeley National Laboratory"/>
            <person name="Jagtap S.S."/>
            <person name="Liu J.-J."/>
            <person name="Walukiewicz H.E."/>
            <person name="Pangilinan J."/>
            <person name="Lipzen A."/>
            <person name="Ahrendt S."/>
            <person name="Koriabine M."/>
            <person name="Cobaugh K."/>
            <person name="Salamov A."/>
            <person name="Yoshinaga Y."/>
            <person name="Ng V."/>
            <person name="Daum C."/>
            <person name="Grigoriev I.V."/>
            <person name="Slininger P.J."/>
            <person name="Dien B.S."/>
            <person name="Jin Y.-S."/>
            <person name="Rao C.V."/>
        </authorList>
    </citation>
    <scope>NUCLEOTIDE SEQUENCE</scope>
    <source>
        <strain evidence="3">NRRL Y-64009</strain>
    </source>
</reference>
<dbReference type="RefSeq" id="XP_056044032.1">
    <property type="nucleotide sequence ID" value="XM_056184004.1"/>
</dbReference>
<comment type="caution">
    <text evidence="3">The sequence shown here is derived from an EMBL/GenBank/DDBJ whole genome shotgun (WGS) entry which is preliminary data.</text>
</comment>
<keyword evidence="2" id="KW-0812">Transmembrane</keyword>
<dbReference type="InterPro" id="IPR018624">
    <property type="entry name" value="Sec66"/>
</dbReference>
<accession>A0AAD7VS20</accession>
<dbReference type="Proteomes" id="UP001217417">
    <property type="component" value="Unassembled WGS sequence"/>
</dbReference>
<proteinExistence type="predicted"/>
<dbReference type="AlphaFoldDB" id="A0AAD7VS20"/>
<evidence type="ECO:0000313" key="3">
    <source>
        <dbReference type="EMBL" id="KAJ8100582.1"/>
    </source>
</evidence>
<dbReference type="Pfam" id="PF09802">
    <property type="entry name" value="Sec66"/>
    <property type="match status" value="1"/>
</dbReference>
<dbReference type="GeneID" id="80879170"/>
<evidence type="ECO:0000256" key="2">
    <source>
        <dbReference type="SAM" id="Phobius"/>
    </source>
</evidence>
<name>A0AAD7VS20_9ASCO</name>
<dbReference type="PANTHER" id="PTHR28229">
    <property type="entry name" value="TRANSLOCATION PROTEIN SEC66"/>
    <property type="match status" value="1"/>
</dbReference>
<keyword evidence="2" id="KW-1133">Transmembrane helix</keyword>
<dbReference type="GO" id="GO:0031204">
    <property type="term" value="P:post-translational protein targeting to membrane, translocation"/>
    <property type="evidence" value="ECO:0007669"/>
    <property type="project" value="InterPro"/>
</dbReference>
<evidence type="ECO:0000313" key="4">
    <source>
        <dbReference type="Proteomes" id="UP001217417"/>
    </source>
</evidence>
<evidence type="ECO:0000256" key="1">
    <source>
        <dbReference type="SAM" id="MobiDB-lite"/>
    </source>
</evidence>
<dbReference type="GO" id="GO:0031207">
    <property type="term" value="C:Sec62/Sec63 complex"/>
    <property type="evidence" value="ECO:0007669"/>
    <property type="project" value="InterPro"/>
</dbReference>
<feature type="region of interest" description="Disordered" evidence="1">
    <location>
        <begin position="180"/>
        <end position="202"/>
    </location>
</feature>
<keyword evidence="2" id="KW-0472">Membrane</keyword>